<proteinExistence type="predicted"/>
<accession>A0ABN1GQQ5</accession>
<keyword evidence="4" id="KW-1185">Reference proteome</keyword>
<name>A0ABN1GQQ5_9ACTN</name>
<evidence type="ECO:0000259" key="1">
    <source>
        <dbReference type="Pfam" id="PF01796"/>
    </source>
</evidence>
<feature type="domain" description="ChsH2 rubredoxin-like zinc ribbon" evidence="2">
    <location>
        <begin position="27"/>
        <end position="62"/>
    </location>
</feature>
<evidence type="ECO:0008006" key="5">
    <source>
        <dbReference type="Google" id="ProtNLM"/>
    </source>
</evidence>
<dbReference type="PANTHER" id="PTHR34075:SF5">
    <property type="entry name" value="BLR3430 PROTEIN"/>
    <property type="match status" value="1"/>
</dbReference>
<evidence type="ECO:0000259" key="2">
    <source>
        <dbReference type="Pfam" id="PF12172"/>
    </source>
</evidence>
<dbReference type="InterPro" id="IPR052513">
    <property type="entry name" value="Thioester_dehydratase-like"/>
</dbReference>
<dbReference type="InterPro" id="IPR022002">
    <property type="entry name" value="ChsH2_Znr"/>
</dbReference>
<protein>
    <recommendedName>
        <fullName evidence="5">DNA-binding protein</fullName>
    </recommendedName>
</protein>
<dbReference type="Pfam" id="PF12172">
    <property type="entry name" value="zf-ChsH2"/>
    <property type="match status" value="1"/>
</dbReference>
<dbReference type="Pfam" id="PF01796">
    <property type="entry name" value="OB_ChsH2_C"/>
    <property type="match status" value="1"/>
</dbReference>
<organism evidence="3 4">
    <name type="scientific">Sporichthya brevicatena</name>
    <dbReference type="NCBI Taxonomy" id="171442"/>
    <lineage>
        <taxon>Bacteria</taxon>
        <taxon>Bacillati</taxon>
        <taxon>Actinomycetota</taxon>
        <taxon>Actinomycetes</taxon>
        <taxon>Sporichthyales</taxon>
        <taxon>Sporichthyaceae</taxon>
        <taxon>Sporichthya</taxon>
    </lineage>
</organism>
<sequence>MGMASPQPDGSGHPPLPELELDNRAFWTGGGRGELLISRCAACRRWLHPPVPVCRYCLSTDVISTPAVGTGTVFSFTVNHQPWMPGMAVPFVVAVVELDDEPGLRLVTRLTGVEPADVRVGLPVRVVFEQHEDVWLPLFTPREAA</sequence>
<gene>
    <name evidence="3" type="ORF">GCM10009547_18510</name>
</gene>
<evidence type="ECO:0000313" key="4">
    <source>
        <dbReference type="Proteomes" id="UP001500957"/>
    </source>
</evidence>
<dbReference type="SUPFAM" id="SSF50249">
    <property type="entry name" value="Nucleic acid-binding proteins"/>
    <property type="match status" value="1"/>
</dbReference>
<reference evidence="3 4" key="1">
    <citation type="journal article" date="2019" name="Int. J. Syst. Evol. Microbiol.">
        <title>The Global Catalogue of Microorganisms (GCM) 10K type strain sequencing project: providing services to taxonomists for standard genome sequencing and annotation.</title>
        <authorList>
            <consortium name="The Broad Institute Genomics Platform"/>
            <consortium name="The Broad Institute Genome Sequencing Center for Infectious Disease"/>
            <person name="Wu L."/>
            <person name="Ma J."/>
        </authorList>
    </citation>
    <scope>NUCLEOTIDE SEQUENCE [LARGE SCALE GENOMIC DNA]</scope>
    <source>
        <strain evidence="3 4">JCM 10671</strain>
    </source>
</reference>
<dbReference type="Gene3D" id="6.10.30.10">
    <property type="match status" value="1"/>
</dbReference>
<evidence type="ECO:0000313" key="3">
    <source>
        <dbReference type="EMBL" id="GAA0616709.1"/>
    </source>
</evidence>
<dbReference type="Proteomes" id="UP001500957">
    <property type="component" value="Unassembled WGS sequence"/>
</dbReference>
<dbReference type="InterPro" id="IPR012340">
    <property type="entry name" value="NA-bd_OB-fold"/>
</dbReference>
<dbReference type="PANTHER" id="PTHR34075">
    <property type="entry name" value="BLR3430 PROTEIN"/>
    <property type="match status" value="1"/>
</dbReference>
<dbReference type="InterPro" id="IPR002878">
    <property type="entry name" value="ChsH2_C"/>
</dbReference>
<comment type="caution">
    <text evidence="3">The sequence shown here is derived from an EMBL/GenBank/DDBJ whole genome shotgun (WGS) entry which is preliminary data.</text>
</comment>
<dbReference type="EMBL" id="BAAAHE010000014">
    <property type="protein sequence ID" value="GAA0616709.1"/>
    <property type="molecule type" value="Genomic_DNA"/>
</dbReference>
<feature type="domain" description="ChsH2 C-terminal OB-fold" evidence="1">
    <location>
        <begin position="66"/>
        <end position="129"/>
    </location>
</feature>